<dbReference type="OrthoDB" id="2014201at2759"/>
<evidence type="ECO:0000313" key="3">
    <source>
        <dbReference type="Proteomes" id="UP000664859"/>
    </source>
</evidence>
<accession>A0A836C6W8</accession>
<dbReference type="InterPro" id="IPR029044">
    <property type="entry name" value="Nucleotide-diphossugar_trans"/>
</dbReference>
<dbReference type="InterPro" id="IPR050587">
    <property type="entry name" value="GNT1/Glycosyltrans_8"/>
</dbReference>
<protein>
    <submittedName>
        <fullName evidence="2">Uncharacterized protein</fullName>
    </submittedName>
</protein>
<feature type="compositionally biased region" description="Basic and acidic residues" evidence="1">
    <location>
        <begin position="10"/>
        <end position="19"/>
    </location>
</feature>
<dbReference type="SUPFAM" id="SSF53448">
    <property type="entry name" value="Nucleotide-diphospho-sugar transferases"/>
    <property type="match status" value="1"/>
</dbReference>
<proteinExistence type="predicted"/>
<dbReference type="Gene3D" id="3.90.550.10">
    <property type="entry name" value="Spore Coat Polysaccharide Biosynthesis Protein SpsA, Chain A"/>
    <property type="match status" value="1"/>
</dbReference>
<evidence type="ECO:0000313" key="2">
    <source>
        <dbReference type="EMBL" id="KAG5174969.1"/>
    </source>
</evidence>
<gene>
    <name evidence="2" type="ORF">JKP88DRAFT_351699</name>
</gene>
<keyword evidence="3" id="KW-1185">Reference proteome</keyword>
<comment type="caution">
    <text evidence="2">The sequence shown here is derived from an EMBL/GenBank/DDBJ whole genome shotgun (WGS) entry which is preliminary data.</text>
</comment>
<organism evidence="2 3">
    <name type="scientific">Tribonema minus</name>
    <dbReference type="NCBI Taxonomy" id="303371"/>
    <lineage>
        <taxon>Eukaryota</taxon>
        <taxon>Sar</taxon>
        <taxon>Stramenopiles</taxon>
        <taxon>Ochrophyta</taxon>
        <taxon>PX clade</taxon>
        <taxon>Xanthophyceae</taxon>
        <taxon>Tribonematales</taxon>
        <taxon>Tribonemataceae</taxon>
        <taxon>Tribonema</taxon>
    </lineage>
</organism>
<evidence type="ECO:0000256" key="1">
    <source>
        <dbReference type="SAM" id="MobiDB-lite"/>
    </source>
</evidence>
<feature type="region of interest" description="Disordered" evidence="1">
    <location>
        <begin position="1"/>
        <end position="21"/>
    </location>
</feature>
<dbReference type="Proteomes" id="UP000664859">
    <property type="component" value="Unassembled WGS sequence"/>
</dbReference>
<name>A0A836C6W8_9STRA</name>
<sequence length="334" mass="37969">MGRALPRPWDTQRHRKLEDGGQATAKRKVVAFAITLTSLSDDEEGAAYIDAIEVLRKSIDLSCAHSDYQCKFVALLDPEVPVQRRSLLTAHGWRVLERGLPLDLDTIKTDLRERLKTTTAGCCGAKELIKLWAFTLTEYHSADSNNRVIHVDIDAMVLQPLDEWIAKDVDLVYTEDAPMASNKHNMPVQGGFLLLRPSLEIFQTLVEIVRKGDFTGDGWNKSGIGWFWGGDTIQGLLAYYYRAVKPERAFIADPCVVNNMLIDDCRTRDPLETYSYHFTLCQKPWKCLGEPPDYCQYAWKKWFEIRDAAIAGLQLEPMEACVDGHYRPFLTHSN</sequence>
<dbReference type="AlphaFoldDB" id="A0A836C6W8"/>
<dbReference type="EMBL" id="JAFCMP010000556">
    <property type="protein sequence ID" value="KAG5174969.1"/>
    <property type="molecule type" value="Genomic_DNA"/>
</dbReference>
<reference evidence="2" key="1">
    <citation type="submission" date="2021-02" db="EMBL/GenBank/DDBJ databases">
        <title>First Annotated Genome of the Yellow-green Alga Tribonema minus.</title>
        <authorList>
            <person name="Mahan K.M."/>
        </authorList>
    </citation>
    <scope>NUCLEOTIDE SEQUENCE</scope>
    <source>
        <strain evidence="2">UTEX B ZZ1240</strain>
    </source>
</reference>
<dbReference type="PANTHER" id="PTHR11183">
    <property type="entry name" value="GLYCOGENIN SUBFAMILY MEMBER"/>
    <property type="match status" value="1"/>
</dbReference>